<dbReference type="InterPro" id="IPR014748">
    <property type="entry name" value="Enoyl-CoA_hydra_C"/>
</dbReference>
<sequence length="253" mass="27114">MQEHVALLTLNRPAVRNALNRELSSALMAALQRVREDPQIRVAVLTGAGGTFCAGADLKERAQSGRAADATVAAVIEAQQRLSFSHMPMEKPLIAAIDGYCLAAGFELALLCDLRICTPEAKLGLPEIVRGFFPGGGGPQRLMRAIPQAVALEMILTGDPLDAATAQQVGLVSRVVPPEMLLPTATQLAQRIASHAPLAVRAVKEVAYAALDETLEQALRFGGTLRWIIGQTEDAKEGPRAFAERRPPQYHGR</sequence>
<dbReference type="InterPro" id="IPR001753">
    <property type="entry name" value="Enoyl-CoA_hydra/iso"/>
</dbReference>
<dbReference type="Proteomes" id="UP000712673">
    <property type="component" value="Unassembled WGS sequence"/>
</dbReference>
<comment type="caution">
    <text evidence="4">The sequence shown here is derived from an EMBL/GenBank/DDBJ whole genome shotgun (WGS) entry which is preliminary data.</text>
</comment>
<name>A0A937VYK4_UNCTE</name>
<evidence type="ECO:0000256" key="1">
    <source>
        <dbReference type="ARBA" id="ARBA00005254"/>
    </source>
</evidence>
<dbReference type="PANTHER" id="PTHR11941:SF54">
    <property type="entry name" value="ENOYL-COA HYDRATASE, MITOCHONDRIAL"/>
    <property type="match status" value="1"/>
</dbReference>
<dbReference type="InterPro" id="IPR029045">
    <property type="entry name" value="ClpP/crotonase-like_dom_sf"/>
</dbReference>
<evidence type="ECO:0000256" key="2">
    <source>
        <dbReference type="ARBA" id="ARBA00023239"/>
    </source>
</evidence>
<accession>A0A937VYK4</accession>
<dbReference type="GO" id="GO:0016829">
    <property type="term" value="F:lyase activity"/>
    <property type="evidence" value="ECO:0007669"/>
    <property type="project" value="UniProtKB-KW"/>
</dbReference>
<comment type="similarity">
    <text evidence="1 3">Belongs to the enoyl-CoA hydratase/isomerase family.</text>
</comment>
<dbReference type="Gene3D" id="3.90.226.10">
    <property type="entry name" value="2-enoyl-CoA Hydratase, Chain A, domain 1"/>
    <property type="match status" value="1"/>
</dbReference>
<protein>
    <recommendedName>
        <fullName evidence="6">Enoyl-CoA hydratase/isomerase family protein</fullName>
    </recommendedName>
</protein>
<dbReference type="Pfam" id="PF00378">
    <property type="entry name" value="ECH_1"/>
    <property type="match status" value="1"/>
</dbReference>
<dbReference type="InterPro" id="IPR018376">
    <property type="entry name" value="Enoyl-CoA_hyd/isom_CS"/>
</dbReference>
<dbReference type="Gene3D" id="1.10.12.10">
    <property type="entry name" value="Lyase 2-enoyl-coa Hydratase, Chain A, domain 2"/>
    <property type="match status" value="1"/>
</dbReference>
<organism evidence="4 5">
    <name type="scientific">Tectimicrobiota bacterium</name>
    <dbReference type="NCBI Taxonomy" id="2528274"/>
    <lineage>
        <taxon>Bacteria</taxon>
        <taxon>Pseudomonadati</taxon>
        <taxon>Nitrospinota/Tectimicrobiota group</taxon>
        <taxon>Candidatus Tectimicrobiota</taxon>
    </lineage>
</organism>
<dbReference type="SUPFAM" id="SSF52096">
    <property type="entry name" value="ClpP/crotonase"/>
    <property type="match status" value="1"/>
</dbReference>
<dbReference type="PROSITE" id="PS00166">
    <property type="entry name" value="ENOYL_COA_HYDRATASE"/>
    <property type="match status" value="1"/>
</dbReference>
<dbReference type="EMBL" id="VGLS01000153">
    <property type="protein sequence ID" value="MBM3223503.1"/>
    <property type="molecule type" value="Genomic_DNA"/>
</dbReference>
<evidence type="ECO:0000313" key="5">
    <source>
        <dbReference type="Proteomes" id="UP000712673"/>
    </source>
</evidence>
<proteinExistence type="inferred from homology"/>
<gene>
    <name evidence="4" type="ORF">FJZ47_06860</name>
</gene>
<evidence type="ECO:0000256" key="3">
    <source>
        <dbReference type="RuleBase" id="RU003707"/>
    </source>
</evidence>
<reference evidence="4" key="1">
    <citation type="submission" date="2019-03" db="EMBL/GenBank/DDBJ databases">
        <title>Lake Tanganyika Metagenome-Assembled Genomes (MAGs).</title>
        <authorList>
            <person name="Tran P."/>
        </authorList>
    </citation>
    <scope>NUCLEOTIDE SEQUENCE</scope>
    <source>
        <strain evidence="4">K_DeepCast_65m_m2_066</strain>
    </source>
</reference>
<evidence type="ECO:0008006" key="6">
    <source>
        <dbReference type="Google" id="ProtNLM"/>
    </source>
</evidence>
<dbReference type="PANTHER" id="PTHR11941">
    <property type="entry name" value="ENOYL-COA HYDRATASE-RELATED"/>
    <property type="match status" value="1"/>
</dbReference>
<evidence type="ECO:0000313" key="4">
    <source>
        <dbReference type="EMBL" id="MBM3223503.1"/>
    </source>
</evidence>
<keyword evidence="2" id="KW-0456">Lyase</keyword>
<dbReference type="CDD" id="cd06558">
    <property type="entry name" value="crotonase-like"/>
    <property type="match status" value="1"/>
</dbReference>
<dbReference type="FunFam" id="3.90.226.10:FF:000009">
    <property type="entry name" value="Carnitinyl-CoA dehydratase"/>
    <property type="match status" value="1"/>
</dbReference>
<dbReference type="AlphaFoldDB" id="A0A937VYK4"/>
<dbReference type="GO" id="GO:0006635">
    <property type="term" value="P:fatty acid beta-oxidation"/>
    <property type="evidence" value="ECO:0007669"/>
    <property type="project" value="TreeGrafter"/>
</dbReference>